<evidence type="ECO:0000313" key="2">
    <source>
        <dbReference type="Proteomes" id="UP000784294"/>
    </source>
</evidence>
<evidence type="ECO:0000313" key="1">
    <source>
        <dbReference type="EMBL" id="VEL44054.1"/>
    </source>
</evidence>
<keyword evidence="2" id="KW-1185">Reference proteome</keyword>
<sequence length="51" mass="6041">MHQLFCGAFEMSQFEELQQMIEIGDEISSLSPEEFYLICALAERFFYIKNL</sequence>
<proteinExistence type="predicted"/>
<protein>
    <submittedName>
        <fullName evidence="1">Uncharacterized protein</fullName>
    </submittedName>
</protein>
<gene>
    <name evidence="1" type="ORF">PXEA_LOCUS37494</name>
</gene>
<dbReference type="AlphaFoldDB" id="A0A448XSQ5"/>
<reference evidence="1" key="1">
    <citation type="submission" date="2018-11" db="EMBL/GenBank/DDBJ databases">
        <authorList>
            <consortium name="Pathogen Informatics"/>
        </authorList>
    </citation>
    <scope>NUCLEOTIDE SEQUENCE</scope>
</reference>
<dbReference type="EMBL" id="CAAALY010288782">
    <property type="protein sequence ID" value="VEL44054.1"/>
    <property type="molecule type" value="Genomic_DNA"/>
</dbReference>
<comment type="caution">
    <text evidence="1">The sequence shown here is derived from an EMBL/GenBank/DDBJ whole genome shotgun (WGS) entry which is preliminary data.</text>
</comment>
<dbReference type="Proteomes" id="UP000784294">
    <property type="component" value="Unassembled WGS sequence"/>
</dbReference>
<dbReference type="OrthoDB" id="10021598at2759"/>
<name>A0A448XSQ5_9PLAT</name>
<accession>A0A448XSQ5</accession>
<organism evidence="1 2">
    <name type="scientific">Protopolystoma xenopodis</name>
    <dbReference type="NCBI Taxonomy" id="117903"/>
    <lineage>
        <taxon>Eukaryota</taxon>
        <taxon>Metazoa</taxon>
        <taxon>Spiralia</taxon>
        <taxon>Lophotrochozoa</taxon>
        <taxon>Platyhelminthes</taxon>
        <taxon>Monogenea</taxon>
        <taxon>Polyopisthocotylea</taxon>
        <taxon>Polystomatidea</taxon>
        <taxon>Polystomatidae</taxon>
        <taxon>Protopolystoma</taxon>
    </lineage>
</organism>